<dbReference type="Proteomes" id="UP000029492">
    <property type="component" value="Chromosome"/>
</dbReference>
<dbReference type="GO" id="GO:0005886">
    <property type="term" value="C:plasma membrane"/>
    <property type="evidence" value="ECO:0007669"/>
    <property type="project" value="TreeGrafter"/>
</dbReference>
<dbReference type="SUPFAM" id="SSF47336">
    <property type="entry name" value="ACP-like"/>
    <property type="match status" value="1"/>
</dbReference>
<dbReference type="Gene3D" id="3.30.300.30">
    <property type="match status" value="1"/>
</dbReference>
<keyword evidence="2" id="KW-0436">Ligase</keyword>
<dbReference type="Gene3D" id="1.10.1200.10">
    <property type="entry name" value="ACP-like"/>
    <property type="match status" value="1"/>
</dbReference>
<dbReference type="CDD" id="cd07989">
    <property type="entry name" value="LPLAT_AGPAT-like"/>
    <property type="match status" value="1"/>
</dbReference>
<comment type="similarity">
    <text evidence="1">Belongs to the ATP-dependent AMP-binding enzyme family.</text>
</comment>
<keyword evidence="3" id="KW-0812">Transmembrane</keyword>
<dbReference type="GO" id="GO:0071766">
    <property type="term" value="P:Actinobacterium-type cell wall biogenesis"/>
    <property type="evidence" value="ECO:0007669"/>
    <property type="project" value="UniProtKB-ARBA"/>
</dbReference>
<evidence type="ECO:0000313" key="6">
    <source>
        <dbReference type="Proteomes" id="UP000029492"/>
    </source>
</evidence>
<dbReference type="InterPro" id="IPR036736">
    <property type="entry name" value="ACP-like_sf"/>
</dbReference>
<dbReference type="eggNOG" id="COG0318">
    <property type="taxonomic scope" value="Bacteria"/>
</dbReference>
<dbReference type="Pfam" id="PF00550">
    <property type="entry name" value="PP-binding"/>
    <property type="match status" value="1"/>
</dbReference>
<feature type="domain" description="Carrier" evidence="4">
    <location>
        <begin position="52"/>
        <end position="129"/>
    </location>
</feature>
<dbReference type="InterPro" id="IPR045851">
    <property type="entry name" value="AMP-bd_C_sf"/>
</dbReference>
<dbReference type="InterPro" id="IPR009081">
    <property type="entry name" value="PP-bd_ACP"/>
</dbReference>
<proteinExistence type="inferred from homology"/>
<dbReference type="GO" id="GO:0016874">
    <property type="term" value="F:ligase activity"/>
    <property type="evidence" value="ECO:0007669"/>
    <property type="project" value="UniProtKB-KW"/>
</dbReference>
<gene>
    <name evidence="5" type="ORF">MOC_0263</name>
</gene>
<dbReference type="SMART" id="SM00563">
    <property type="entry name" value="PlsC"/>
    <property type="match status" value="1"/>
</dbReference>
<dbReference type="PANTHER" id="PTHR22754">
    <property type="entry name" value="DISCO-INTERACTING PROTEIN 2 DIP2 -RELATED"/>
    <property type="match status" value="1"/>
</dbReference>
<accession>A0A089NQA6</accession>
<dbReference type="SUPFAM" id="SSF69593">
    <property type="entry name" value="Glycerol-3-phosphate (1)-acyltransferase"/>
    <property type="match status" value="1"/>
</dbReference>
<dbReference type="Gene3D" id="3.40.50.12780">
    <property type="entry name" value="N-terminal domain of ligase-like"/>
    <property type="match status" value="1"/>
</dbReference>
<dbReference type="GO" id="GO:0016746">
    <property type="term" value="F:acyltransferase activity"/>
    <property type="evidence" value="ECO:0007669"/>
    <property type="project" value="InterPro"/>
</dbReference>
<evidence type="ECO:0000256" key="3">
    <source>
        <dbReference type="SAM" id="Phobius"/>
    </source>
</evidence>
<dbReference type="InterPro" id="IPR000873">
    <property type="entry name" value="AMP-dep_synth/lig_dom"/>
</dbReference>
<dbReference type="PROSITE" id="PS50075">
    <property type="entry name" value="CARRIER"/>
    <property type="match status" value="1"/>
</dbReference>
<keyword evidence="3" id="KW-1133">Transmembrane helix</keyword>
<dbReference type="AlphaFoldDB" id="A0A089NQA6"/>
<sequence length="980" mass="104854">MKIKTRRRDTAYLNCGCGLEPGHFAGIPESFVENVARLPSERFDPVAQPTGAAVLDMVRSLLLELHPERGATIAVDLDSDLEREFGLDSLGRAELILRLSRSFRVSLPERLIGEAATPAALLAAIQAAGAAREPSAASPPPAALPTAAEPHRATTWADVLDFHVRNHPDRPHLRLQQEDGTETVLTYAALDRRSRHVAAGLLKLDLAFGDRVALMLPTGPDFFPAFLGTILAGGVPVPLYPPFRRAQIQDHLQRQVGILANAAPQILITDAAIKPFAWLLRDGVESLRVLTTTADLVTEDALAAAVPATGADLALIQYTSGSTGDPKGVMLTHANLLANVRAMGEAVAASSADVVVSWLPLYHDMGLIGCWLGSLYYGAPAAILSPLAFLADPGRWLRTIHRQRGTISAAPNFAYELCLKTLRDEDLAGLDLSSLRVLTNGAEPVSPDTLARFTERFAAFGLRPSAVTPVYGLAECAVGLTFPPLGRGPRIDWIDRATLSRSGEALPAEPGAPGAVAFAACGHPLRGHQIRIVDEAGREVPERREGRLKFNGPSATTGYFRRPEITRALFDGAWLESGDLAYLASGDVFVTGRTKDIIIRAGRKIHPHELEEVAGAVDGVRKGCVAAFASPDPRTGTERLILAAETRLTDAAALEELRRTLAREAMGVIEQPPDVIVLCPPRTLPKTSSGKIRRAATRSLYAAGELGRPEAALRTQLVRLAVAGAAARLRRIGRLWSEAAYAASWWGVLVVIGAILWPLVLVLPKRAWRFGALRTGLRLFFWVTRTPLTVSGEPVSRGAVIVANHASYLDGAVLAAVLPGAPVFLAKQELARQRIAGPFLRRLGTAFVHRGTVAGIADAAAIVGRIRDGEQVVAFPEGTFTRTPGLLGFHPGAFLDACRAGAPIVPVAITGTRSALRADQWFPRRSGIHVHIGAPIAPDGEDFHAAIRLRNRTRAAILAGCNEPDLSREAVPPPVEPAPE</sequence>
<evidence type="ECO:0000313" key="5">
    <source>
        <dbReference type="EMBL" id="AIQ88018.1"/>
    </source>
</evidence>
<dbReference type="Pfam" id="PF00501">
    <property type="entry name" value="AMP-binding"/>
    <property type="match status" value="1"/>
</dbReference>
<keyword evidence="6" id="KW-1185">Reference proteome</keyword>
<dbReference type="eggNOG" id="COG0204">
    <property type="taxonomic scope" value="Bacteria"/>
</dbReference>
<dbReference type="InterPro" id="IPR042099">
    <property type="entry name" value="ANL_N_sf"/>
</dbReference>
<keyword evidence="3" id="KW-0472">Membrane</keyword>
<dbReference type="GO" id="GO:0006633">
    <property type="term" value="P:fatty acid biosynthetic process"/>
    <property type="evidence" value="ECO:0007669"/>
    <property type="project" value="TreeGrafter"/>
</dbReference>
<evidence type="ECO:0000256" key="1">
    <source>
        <dbReference type="ARBA" id="ARBA00006432"/>
    </source>
</evidence>
<dbReference type="FunFam" id="3.40.50.12780:FF:000013">
    <property type="entry name" value="Long-chain-fatty-acid--AMP ligase FadD32"/>
    <property type="match status" value="1"/>
</dbReference>
<dbReference type="GO" id="GO:0070566">
    <property type="term" value="F:adenylyltransferase activity"/>
    <property type="evidence" value="ECO:0007669"/>
    <property type="project" value="TreeGrafter"/>
</dbReference>
<dbReference type="SUPFAM" id="SSF56801">
    <property type="entry name" value="Acetyl-CoA synthetase-like"/>
    <property type="match status" value="1"/>
</dbReference>
<dbReference type="InterPro" id="IPR002123">
    <property type="entry name" value="Plipid/glycerol_acylTrfase"/>
</dbReference>
<dbReference type="Pfam" id="PF01553">
    <property type="entry name" value="Acyltransferase"/>
    <property type="match status" value="1"/>
</dbReference>
<evidence type="ECO:0000259" key="4">
    <source>
        <dbReference type="PROSITE" id="PS50075"/>
    </source>
</evidence>
<dbReference type="STRING" id="693986.MOC_0263"/>
<dbReference type="PROSITE" id="PS00455">
    <property type="entry name" value="AMP_BINDING"/>
    <property type="match status" value="1"/>
</dbReference>
<dbReference type="EMBL" id="CP003811">
    <property type="protein sequence ID" value="AIQ88018.1"/>
    <property type="molecule type" value="Genomic_DNA"/>
</dbReference>
<reference evidence="5 6" key="1">
    <citation type="journal article" date="2014" name="PLoS ONE">
        <title>Genome Information of Methylobacterium oryzae, a Plant-Probiotic Methylotroph in the Phyllosphere.</title>
        <authorList>
            <person name="Kwak M.J."/>
            <person name="Jeong H."/>
            <person name="Madhaiyan M."/>
            <person name="Lee Y."/>
            <person name="Sa T.M."/>
            <person name="Oh T.K."/>
            <person name="Kim J.F."/>
        </authorList>
    </citation>
    <scope>NUCLEOTIDE SEQUENCE [LARGE SCALE GENOMIC DNA]</scope>
    <source>
        <strain evidence="5 6">CBMB20</strain>
    </source>
</reference>
<protein>
    <submittedName>
        <fullName evidence="5">AMP-dependent synthetase</fullName>
    </submittedName>
</protein>
<dbReference type="KEGG" id="mor:MOC_0263"/>
<dbReference type="HOGENOM" id="CLU_000022_23_5_5"/>
<dbReference type="InterPro" id="IPR020845">
    <property type="entry name" value="AMP-binding_CS"/>
</dbReference>
<organism evidence="5 6">
    <name type="scientific">Methylobacterium oryzae CBMB20</name>
    <dbReference type="NCBI Taxonomy" id="693986"/>
    <lineage>
        <taxon>Bacteria</taxon>
        <taxon>Pseudomonadati</taxon>
        <taxon>Pseudomonadota</taxon>
        <taxon>Alphaproteobacteria</taxon>
        <taxon>Hyphomicrobiales</taxon>
        <taxon>Methylobacteriaceae</taxon>
        <taxon>Methylobacterium</taxon>
    </lineage>
</organism>
<feature type="transmembrane region" description="Helical" evidence="3">
    <location>
        <begin position="743"/>
        <end position="764"/>
    </location>
</feature>
<dbReference type="InterPro" id="IPR040097">
    <property type="entry name" value="FAAL/FAAC"/>
</dbReference>
<name>A0A089NQA6_9HYPH</name>
<evidence type="ECO:0000256" key="2">
    <source>
        <dbReference type="ARBA" id="ARBA00022598"/>
    </source>
</evidence>
<dbReference type="CDD" id="cd05931">
    <property type="entry name" value="FAAL"/>
    <property type="match status" value="1"/>
</dbReference>
<dbReference type="PANTHER" id="PTHR22754:SF32">
    <property type="entry name" value="DISCO-INTERACTING PROTEIN 2"/>
    <property type="match status" value="1"/>
</dbReference>